<dbReference type="InterPro" id="IPR011712">
    <property type="entry name" value="Sig_transdc_His_kin_sub3_dim/P"/>
</dbReference>
<dbReference type="SUPFAM" id="SSF55874">
    <property type="entry name" value="ATPase domain of HSP90 chaperone/DNA topoisomerase II/histidine kinase"/>
    <property type="match status" value="1"/>
</dbReference>
<dbReference type="Gene3D" id="1.20.5.1930">
    <property type="match status" value="1"/>
</dbReference>
<protein>
    <recommendedName>
        <fullName evidence="5">Histidine kinase domain-containing protein</fullName>
    </recommendedName>
</protein>
<keyword evidence="4" id="KW-0472">Membrane</keyword>
<feature type="transmembrane region" description="Helical" evidence="4">
    <location>
        <begin position="51"/>
        <end position="68"/>
    </location>
</feature>
<feature type="transmembrane region" description="Helical" evidence="4">
    <location>
        <begin position="188"/>
        <end position="213"/>
    </location>
</feature>
<dbReference type="InterPro" id="IPR003594">
    <property type="entry name" value="HATPase_dom"/>
</dbReference>
<keyword evidence="4" id="KW-0812">Transmembrane</keyword>
<dbReference type="Gene3D" id="3.30.565.10">
    <property type="entry name" value="Histidine kinase-like ATPase, C-terminal domain"/>
    <property type="match status" value="1"/>
</dbReference>
<feature type="transmembrane region" description="Helical" evidence="4">
    <location>
        <begin position="283"/>
        <end position="308"/>
    </location>
</feature>
<feature type="domain" description="Histidine kinase" evidence="5">
    <location>
        <begin position="479"/>
        <end position="662"/>
    </location>
</feature>
<dbReference type="CDD" id="cd16917">
    <property type="entry name" value="HATPase_UhpB-NarQ-NarX-like"/>
    <property type="match status" value="1"/>
</dbReference>
<evidence type="ECO:0000259" key="5">
    <source>
        <dbReference type="PROSITE" id="PS50109"/>
    </source>
</evidence>
<dbReference type="InterPro" id="IPR005467">
    <property type="entry name" value="His_kinase_dom"/>
</dbReference>
<feature type="transmembrane region" description="Helical" evidence="4">
    <location>
        <begin position="250"/>
        <end position="271"/>
    </location>
</feature>
<evidence type="ECO:0000313" key="6">
    <source>
        <dbReference type="EMBL" id="GAA3160261.1"/>
    </source>
</evidence>
<evidence type="ECO:0000256" key="2">
    <source>
        <dbReference type="ARBA" id="ARBA00022777"/>
    </source>
</evidence>
<dbReference type="Pfam" id="PF02518">
    <property type="entry name" value="HATPase_c"/>
    <property type="match status" value="1"/>
</dbReference>
<keyword evidence="2" id="KW-0418">Kinase</keyword>
<gene>
    <name evidence="6" type="ORF">GCM10010531_09680</name>
</gene>
<name>A0ABP6NWS9_9ACTN</name>
<dbReference type="EMBL" id="BAAAVV010000002">
    <property type="protein sequence ID" value="GAA3160261.1"/>
    <property type="molecule type" value="Genomic_DNA"/>
</dbReference>
<dbReference type="SMART" id="SM00387">
    <property type="entry name" value="HATPase_c"/>
    <property type="match status" value="1"/>
</dbReference>
<feature type="transmembrane region" description="Helical" evidence="4">
    <location>
        <begin position="146"/>
        <end position="168"/>
    </location>
</feature>
<keyword evidence="1" id="KW-0808">Transferase</keyword>
<organism evidence="6 7">
    <name type="scientific">Blastococcus jejuensis</name>
    <dbReference type="NCBI Taxonomy" id="351224"/>
    <lineage>
        <taxon>Bacteria</taxon>
        <taxon>Bacillati</taxon>
        <taxon>Actinomycetota</taxon>
        <taxon>Actinomycetes</taxon>
        <taxon>Geodermatophilales</taxon>
        <taxon>Geodermatophilaceae</taxon>
        <taxon>Blastococcus</taxon>
    </lineage>
</organism>
<evidence type="ECO:0000256" key="1">
    <source>
        <dbReference type="ARBA" id="ARBA00022679"/>
    </source>
</evidence>
<dbReference type="InterPro" id="IPR050482">
    <property type="entry name" value="Sensor_HK_TwoCompSys"/>
</dbReference>
<evidence type="ECO:0000313" key="7">
    <source>
        <dbReference type="Proteomes" id="UP001499924"/>
    </source>
</evidence>
<feature type="transmembrane region" description="Helical" evidence="4">
    <location>
        <begin position="80"/>
        <end position="99"/>
    </location>
</feature>
<dbReference type="InterPro" id="IPR036890">
    <property type="entry name" value="HATPase_C_sf"/>
</dbReference>
<dbReference type="Proteomes" id="UP001499924">
    <property type="component" value="Unassembled WGS sequence"/>
</dbReference>
<sequence length="663" mass="69341">MPGMPEPQAARRPERVRTTALWATALAATVAAVAAAVVAWEAGLGQETARIAEIPVIAACSGIGALILTSRPGQPVGRALLTGGAGWGLASLPVELLVVEVSRTEGRVAATLLAVAFTVRGLGWLVLAVVLPLVFPDGADGKSRWWLRLAGADLAVFAAMMLAQPVLIDDRLTDEPNPLGLPLDRQPVTDAAALVVVALGVACVVAGLVAVAGRWRSGTPLVRQQVGWFAAGLVVTLAAIGLLVSGVDAAPVFALGVAALPIAVGFAVLQHRLYEVDLLVNRALLYLLLTSAVVAVYVLVVAGAGAMLDERGAGWLPWVATAVVAVAVQPLREAIQGAVNRMTYGAWDEPQTVVRSLHTRLADAASPEHALPDVVAALRDALHLAHLSVNGIDGTLLASAGGPPGAGARRLPLVHGGVTVGELTVDGGRRRRRDDRVREELAAALAPAVQAARLRSDLVRSRERLVVAREEERKRLRRDLHDGLGPALAGLTLKLDTARNLLGDDPLLREMRADVQATITDVRRIVDGLRPVALDELGLVESLRRLVDRAPSGGPAVRLVAEEADSPAAAVELAAYRIVQEALTNVLRHSGAGECEVRVQGDDGTLVVRVSDDGRGPAALDRRTGSGLETMRERAEELGGSLELLDRPGGGTVVRAVLPRNPA</sequence>
<feature type="transmembrane region" description="Helical" evidence="4">
    <location>
        <begin position="225"/>
        <end position="244"/>
    </location>
</feature>
<evidence type="ECO:0000256" key="3">
    <source>
        <dbReference type="ARBA" id="ARBA00023012"/>
    </source>
</evidence>
<keyword evidence="3" id="KW-0902">Two-component regulatory system</keyword>
<proteinExistence type="predicted"/>
<feature type="transmembrane region" description="Helical" evidence="4">
    <location>
        <begin position="111"/>
        <end position="134"/>
    </location>
</feature>
<dbReference type="PROSITE" id="PS50109">
    <property type="entry name" value="HIS_KIN"/>
    <property type="match status" value="1"/>
</dbReference>
<reference evidence="7" key="1">
    <citation type="journal article" date="2019" name="Int. J. Syst. Evol. Microbiol.">
        <title>The Global Catalogue of Microorganisms (GCM) 10K type strain sequencing project: providing services to taxonomists for standard genome sequencing and annotation.</title>
        <authorList>
            <consortium name="The Broad Institute Genomics Platform"/>
            <consortium name="The Broad Institute Genome Sequencing Center for Infectious Disease"/>
            <person name="Wu L."/>
            <person name="Ma J."/>
        </authorList>
    </citation>
    <scope>NUCLEOTIDE SEQUENCE [LARGE SCALE GENOMIC DNA]</scope>
    <source>
        <strain evidence="7">JCM 15614</strain>
    </source>
</reference>
<evidence type="ECO:0000256" key="4">
    <source>
        <dbReference type="SAM" id="Phobius"/>
    </source>
</evidence>
<dbReference type="Pfam" id="PF07730">
    <property type="entry name" value="HisKA_3"/>
    <property type="match status" value="1"/>
</dbReference>
<dbReference type="PANTHER" id="PTHR24421">
    <property type="entry name" value="NITRATE/NITRITE SENSOR PROTEIN NARX-RELATED"/>
    <property type="match status" value="1"/>
</dbReference>
<keyword evidence="4" id="KW-1133">Transmembrane helix</keyword>
<keyword evidence="7" id="KW-1185">Reference proteome</keyword>
<comment type="caution">
    <text evidence="6">The sequence shown here is derived from an EMBL/GenBank/DDBJ whole genome shotgun (WGS) entry which is preliminary data.</text>
</comment>
<accession>A0ABP6NWS9</accession>